<proteinExistence type="predicted"/>
<evidence type="ECO:0008006" key="4">
    <source>
        <dbReference type="Google" id="ProtNLM"/>
    </source>
</evidence>
<sequence length="286" mass="31134">MLRPMSTLYGIDFTSAPSARKPITVASGVVGADGAVHLRRVERFPSWDGFEAFLRRPGPWLGAFDFPFGLPRESVLEHGWPTDWAGLVRAVTALSRAEFKALADAERAQRPVGDKYTHRATDRPAGSHSPMKCVNPPVGWMFMEGARRLLDAGVHVPGMHGGDGQRVALEAYPGWLARSIVAGSYKSEAAAGQTRERLANRMLLSEALLRGQHPLGVPLRCDDNALLEAMSSDGTGDTLDCVLCLVEAAWAWLRRDAGYGLPLHIDPVEGWIVGVSRPEAVDPLRH</sequence>
<dbReference type="AlphaFoldDB" id="F5RA83"/>
<dbReference type="OrthoDB" id="8557416at2"/>
<feature type="region of interest" description="Disordered" evidence="1">
    <location>
        <begin position="110"/>
        <end position="130"/>
    </location>
</feature>
<comment type="caution">
    <text evidence="2">The sequence shown here is derived from an EMBL/GenBank/DDBJ whole genome shotgun (WGS) entry which is preliminary data.</text>
</comment>
<gene>
    <name evidence="2" type="ORF">METUNv1_01163</name>
</gene>
<dbReference type="STRING" id="1000565.METUNv1_01163"/>
<dbReference type="eggNOG" id="ENOG502Z90B">
    <property type="taxonomic scope" value="Bacteria"/>
</dbReference>
<dbReference type="EMBL" id="AFHG01000036">
    <property type="protein sequence ID" value="EGK72399.1"/>
    <property type="molecule type" value="Genomic_DNA"/>
</dbReference>
<reference evidence="2 3" key="1">
    <citation type="journal article" date="2011" name="J. Bacteriol.">
        <title>Genome sequence of Methyloversatilis universalis FAM5T, a methylotrophic representative of the order Rhodocyclales.</title>
        <authorList>
            <person name="Kittichotirat W."/>
            <person name="Good N.M."/>
            <person name="Hall R."/>
            <person name="Bringel F."/>
            <person name="Lajus A."/>
            <person name="Medigue C."/>
            <person name="Smalley N.E."/>
            <person name="Beck D."/>
            <person name="Bumgarner R."/>
            <person name="Vuilleumier S."/>
            <person name="Kalyuzhnaya M.G."/>
        </authorList>
    </citation>
    <scope>NUCLEOTIDE SEQUENCE [LARGE SCALE GENOMIC DNA]</scope>
    <source>
        <strain evidence="3">ATCC BAA-1314 / JCM 13912 / FAM5</strain>
    </source>
</reference>
<organism evidence="2 3">
    <name type="scientific">Methyloversatilis universalis (strain ATCC BAA-1314 / DSM 25237 / JCM 13912 / CCUG 52030 / FAM5)</name>
    <dbReference type="NCBI Taxonomy" id="1000565"/>
    <lineage>
        <taxon>Bacteria</taxon>
        <taxon>Pseudomonadati</taxon>
        <taxon>Pseudomonadota</taxon>
        <taxon>Betaproteobacteria</taxon>
        <taxon>Nitrosomonadales</taxon>
        <taxon>Sterolibacteriaceae</taxon>
        <taxon>Methyloversatilis</taxon>
    </lineage>
</organism>
<protein>
    <recommendedName>
        <fullName evidence="4">DUF429 domain-containing protein</fullName>
    </recommendedName>
</protein>
<name>F5RA83_METUF</name>
<accession>F5RA83</accession>
<feature type="compositionally biased region" description="Basic and acidic residues" evidence="1">
    <location>
        <begin position="110"/>
        <end position="122"/>
    </location>
</feature>
<keyword evidence="3" id="KW-1185">Reference proteome</keyword>
<evidence type="ECO:0000313" key="2">
    <source>
        <dbReference type="EMBL" id="EGK72399.1"/>
    </source>
</evidence>
<evidence type="ECO:0000256" key="1">
    <source>
        <dbReference type="SAM" id="MobiDB-lite"/>
    </source>
</evidence>
<dbReference type="Proteomes" id="UP000005019">
    <property type="component" value="Unassembled WGS sequence"/>
</dbReference>
<evidence type="ECO:0000313" key="3">
    <source>
        <dbReference type="Proteomes" id="UP000005019"/>
    </source>
</evidence>